<dbReference type="InterPro" id="IPR003961">
    <property type="entry name" value="FN3_dom"/>
</dbReference>
<dbReference type="GO" id="GO:0016798">
    <property type="term" value="F:hydrolase activity, acting on glycosyl bonds"/>
    <property type="evidence" value="ECO:0007669"/>
    <property type="project" value="UniProtKB-KW"/>
</dbReference>
<dbReference type="EMBL" id="VOBR01000028">
    <property type="protein sequence ID" value="TWP47014.1"/>
    <property type="molecule type" value="Genomic_DNA"/>
</dbReference>
<evidence type="ECO:0000256" key="2">
    <source>
        <dbReference type="ARBA" id="ARBA00023326"/>
    </source>
</evidence>
<keyword evidence="2" id="KW-0119">Carbohydrate metabolism</keyword>
<dbReference type="Gene3D" id="2.60.40.10">
    <property type="entry name" value="Immunoglobulins"/>
    <property type="match status" value="1"/>
</dbReference>
<evidence type="ECO:0000313" key="3">
    <source>
        <dbReference type="EMBL" id="TWP47014.1"/>
    </source>
</evidence>
<organism evidence="3 4">
    <name type="scientific">Lentzea tibetensis</name>
    <dbReference type="NCBI Taxonomy" id="2591470"/>
    <lineage>
        <taxon>Bacteria</taxon>
        <taxon>Bacillati</taxon>
        <taxon>Actinomycetota</taxon>
        <taxon>Actinomycetes</taxon>
        <taxon>Pseudonocardiales</taxon>
        <taxon>Pseudonocardiaceae</taxon>
        <taxon>Lentzea</taxon>
    </lineage>
</organism>
<evidence type="ECO:0000256" key="1">
    <source>
        <dbReference type="ARBA" id="ARBA00023295"/>
    </source>
</evidence>
<comment type="caution">
    <text evidence="3">The sequence shown here is derived from an EMBL/GenBank/DDBJ whole genome shotgun (WGS) entry which is preliminary data.</text>
</comment>
<dbReference type="AlphaFoldDB" id="A0A563EKF1"/>
<keyword evidence="1" id="KW-0378">Hydrolase</keyword>
<evidence type="ECO:0000313" key="4">
    <source>
        <dbReference type="Proteomes" id="UP000316639"/>
    </source>
</evidence>
<dbReference type="RefSeq" id="WP_146358286.1">
    <property type="nucleotide sequence ID" value="NZ_VOBR01000028.1"/>
</dbReference>
<sequence length="242" mass="26199">MALGAVSGMVAESAVVDARSRLRCPAFAVDPEVRELATTHGHCPLGDTATDVTGYSHTPVGDRGVIWEDSYRIPGLGLVIIPHELALAWHADLAALEPPVDYVRPDGELRFLNFQGGHLVGGPITSTGVHLRRIVLGERYAPVSRVGDCPTADRPCVVSVERTADTVTVVWSFPDADAFNIQWWEERSPPTKGVEVAARRFTLRGADPARMYGFTIEACAKRFLGRSTCTPWSPTIVVPASL</sequence>
<reference evidence="3 4" key="1">
    <citation type="submission" date="2019-07" db="EMBL/GenBank/DDBJ databases">
        <title>Lentzea xizangensis sp. nov., isolated from Qinghai-Tibetan Plateau Soils.</title>
        <authorList>
            <person name="Huang J."/>
        </authorList>
    </citation>
    <scope>NUCLEOTIDE SEQUENCE [LARGE SCALE GENOMIC DNA]</scope>
    <source>
        <strain evidence="3 4">FXJ1.1311</strain>
    </source>
</reference>
<dbReference type="CDD" id="cd03143">
    <property type="entry name" value="A4_beta-galactosidase_middle_domain"/>
    <property type="match status" value="1"/>
</dbReference>
<dbReference type="SUPFAM" id="SSF49265">
    <property type="entry name" value="Fibronectin type III"/>
    <property type="match status" value="1"/>
</dbReference>
<dbReference type="CDD" id="cd00063">
    <property type="entry name" value="FN3"/>
    <property type="match status" value="1"/>
</dbReference>
<protein>
    <submittedName>
        <fullName evidence="3">Fibronectin type III domain-containing protein</fullName>
    </submittedName>
</protein>
<dbReference type="OrthoDB" id="3664357at2"/>
<gene>
    <name evidence="3" type="ORF">FKR81_33740</name>
</gene>
<dbReference type="Proteomes" id="UP000316639">
    <property type="component" value="Unassembled WGS sequence"/>
</dbReference>
<name>A0A563EKF1_9PSEU</name>
<keyword evidence="2" id="KW-0624">Polysaccharide degradation</keyword>
<dbReference type="InterPro" id="IPR013783">
    <property type="entry name" value="Ig-like_fold"/>
</dbReference>
<dbReference type="InterPro" id="IPR036116">
    <property type="entry name" value="FN3_sf"/>
</dbReference>
<accession>A0A563EKF1</accession>
<dbReference type="GO" id="GO:0000272">
    <property type="term" value="P:polysaccharide catabolic process"/>
    <property type="evidence" value="ECO:0007669"/>
    <property type="project" value="UniProtKB-KW"/>
</dbReference>
<keyword evidence="4" id="KW-1185">Reference proteome</keyword>
<proteinExistence type="predicted"/>
<keyword evidence="1" id="KW-0326">Glycosidase</keyword>